<dbReference type="InterPro" id="IPR042174">
    <property type="entry name" value="RecF_2"/>
</dbReference>
<keyword evidence="16" id="KW-1185">Reference proteome</keyword>
<evidence type="ECO:0000313" key="15">
    <source>
        <dbReference type="EMBL" id="PVY89179.1"/>
    </source>
</evidence>
<dbReference type="InterPro" id="IPR001238">
    <property type="entry name" value="DNA-binding_RecF"/>
</dbReference>
<comment type="subcellular location">
    <subcellularLocation>
        <location evidence="1 12">Cytoplasm</location>
    </subcellularLocation>
</comment>
<protein>
    <recommendedName>
        <fullName evidence="3 12">DNA replication and repair protein RecF</fullName>
    </recommendedName>
</protein>
<evidence type="ECO:0000313" key="16">
    <source>
        <dbReference type="Proteomes" id="UP000245793"/>
    </source>
</evidence>
<evidence type="ECO:0000256" key="7">
    <source>
        <dbReference type="ARBA" id="ARBA00022763"/>
    </source>
</evidence>
<dbReference type="InterPro" id="IPR018078">
    <property type="entry name" value="DNA-binding_RecF_CS"/>
</dbReference>
<evidence type="ECO:0000256" key="1">
    <source>
        <dbReference type="ARBA" id="ARBA00004496"/>
    </source>
</evidence>
<dbReference type="SUPFAM" id="SSF52540">
    <property type="entry name" value="P-loop containing nucleoside triphosphate hydrolases"/>
    <property type="match status" value="1"/>
</dbReference>
<feature type="coiled-coil region" evidence="13">
    <location>
        <begin position="172"/>
        <end position="199"/>
    </location>
</feature>
<keyword evidence="4 12" id="KW-0963">Cytoplasm</keyword>
<evidence type="ECO:0000256" key="12">
    <source>
        <dbReference type="HAMAP-Rule" id="MF_00365"/>
    </source>
</evidence>
<dbReference type="InterPro" id="IPR027417">
    <property type="entry name" value="P-loop_NTPase"/>
</dbReference>
<dbReference type="PROSITE" id="PS00617">
    <property type="entry name" value="RECF_1"/>
    <property type="match status" value="1"/>
</dbReference>
<evidence type="ECO:0000259" key="14">
    <source>
        <dbReference type="Pfam" id="PF02463"/>
    </source>
</evidence>
<comment type="similarity">
    <text evidence="2 12">Belongs to the RecF family.</text>
</comment>
<dbReference type="Proteomes" id="UP000245793">
    <property type="component" value="Unassembled WGS sequence"/>
</dbReference>
<dbReference type="GO" id="GO:0000731">
    <property type="term" value="P:DNA synthesis involved in DNA repair"/>
    <property type="evidence" value="ECO:0007669"/>
    <property type="project" value="TreeGrafter"/>
</dbReference>
<evidence type="ECO:0000256" key="8">
    <source>
        <dbReference type="ARBA" id="ARBA00022840"/>
    </source>
</evidence>
<reference evidence="15 16" key="1">
    <citation type="submission" date="2018-04" db="EMBL/GenBank/DDBJ databases">
        <title>Genomic Encyclopedia of Type Strains, Phase IV (KMG-IV): sequencing the most valuable type-strain genomes for metagenomic binning, comparative biology and taxonomic classification.</title>
        <authorList>
            <person name="Goeker M."/>
        </authorList>
    </citation>
    <scope>NUCLEOTIDE SEQUENCE [LARGE SCALE GENOMIC DNA]</scope>
    <source>
        <strain evidence="15 16">DSM 20705</strain>
    </source>
</reference>
<name>A0A2U1DNQ3_9FIRM</name>
<keyword evidence="5 12" id="KW-0235">DNA replication</keyword>
<dbReference type="GO" id="GO:0005524">
    <property type="term" value="F:ATP binding"/>
    <property type="evidence" value="ECO:0007669"/>
    <property type="project" value="UniProtKB-UniRule"/>
</dbReference>
<sequence length="345" mass="40177">MEIKELVLYNFRNFHYEKAKLSGGLNLILGKNGAGKTNFLEALSFIYSGKGFGDPASEVLMHNAEKGGVMAEFHEGVRDLRKVLYVEESGFKREMNNKPVGRISTFRTHNIVQFLPYDTLLIDGSPEIRRRFFDEIISTVSAEYEKNLRDYYKILKFRNNYLKTYSNPFKFLDAQDEMFVDLNKKIDEMRKKYVELILKRAKVHLYDIENSWNMNLSVENSWDINEPMKFRESVKNEDLRRRVTTWGVSKDDILIDFNGKYAKYTASRGQKRAVVIALKLASLDLYNKLSKKETILLLDDLLYEFDLKRDKSVADKIRGYRAFVTSTKEVDSDNVILIEKGKVIG</sequence>
<accession>A0A2U1DNQ3</accession>
<evidence type="ECO:0000256" key="5">
    <source>
        <dbReference type="ARBA" id="ARBA00022705"/>
    </source>
</evidence>
<keyword evidence="8 12" id="KW-0067">ATP-binding</keyword>
<dbReference type="Pfam" id="PF02463">
    <property type="entry name" value="SMC_N"/>
    <property type="match status" value="1"/>
</dbReference>
<evidence type="ECO:0000256" key="10">
    <source>
        <dbReference type="ARBA" id="ARBA00023204"/>
    </source>
</evidence>
<dbReference type="GO" id="GO:0006260">
    <property type="term" value="P:DNA replication"/>
    <property type="evidence" value="ECO:0007669"/>
    <property type="project" value="UniProtKB-UniRule"/>
</dbReference>
<keyword evidence="9 12" id="KW-0238">DNA-binding</keyword>
<evidence type="ECO:0000256" key="6">
    <source>
        <dbReference type="ARBA" id="ARBA00022741"/>
    </source>
</evidence>
<dbReference type="InterPro" id="IPR003395">
    <property type="entry name" value="RecF/RecN/SMC_N"/>
</dbReference>
<comment type="caution">
    <text evidence="15">The sequence shown here is derived from an EMBL/GenBank/DDBJ whole genome shotgun (WGS) entry which is preliminary data.</text>
</comment>
<dbReference type="NCBIfam" id="TIGR00611">
    <property type="entry name" value="recf"/>
    <property type="match status" value="1"/>
</dbReference>
<dbReference type="GO" id="GO:0006302">
    <property type="term" value="P:double-strand break repair"/>
    <property type="evidence" value="ECO:0007669"/>
    <property type="project" value="TreeGrafter"/>
</dbReference>
<dbReference type="GO" id="GO:0005737">
    <property type="term" value="C:cytoplasm"/>
    <property type="evidence" value="ECO:0007669"/>
    <property type="project" value="UniProtKB-SubCell"/>
</dbReference>
<evidence type="ECO:0000256" key="3">
    <source>
        <dbReference type="ARBA" id="ARBA00020170"/>
    </source>
</evidence>
<gene>
    <name evidence="12" type="primary">recF</name>
    <name evidence="15" type="ORF">C7381_11017</name>
</gene>
<comment type="function">
    <text evidence="12">The RecF protein is involved in DNA metabolism; it is required for DNA replication and normal SOS inducibility. RecF binds preferentially to single-stranded, linear DNA. It also seems to bind ATP.</text>
</comment>
<keyword evidence="11 12" id="KW-0742">SOS response</keyword>
<proteinExistence type="inferred from homology"/>
<evidence type="ECO:0000256" key="2">
    <source>
        <dbReference type="ARBA" id="ARBA00008016"/>
    </source>
</evidence>
<dbReference type="HAMAP" id="MF_00365">
    <property type="entry name" value="RecF"/>
    <property type="match status" value="1"/>
</dbReference>
<keyword evidence="6 12" id="KW-0547">Nucleotide-binding</keyword>
<dbReference type="GO" id="GO:0009432">
    <property type="term" value="P:SOS response"/>
    <property type="evidence" value="ECO:0007669"/>
    <property type="project" value="UniProtKB-UniRule"/>
</dbReference>
<keyword evidence="7 12" id="KW-0227">DNA damage</keyword>
<evidence type="ECO:0000256" key="13">
    <source>
        <dbReference type="SAM" id="Coils"/>
    </source>
</evidence>
<dbReference type="PANTHER" id="PTHR32182:SF0">
    <property type="entry name" value="DNA REPLICATION AND REPAIR PROTEIN RECF"/>
    <property type="match status" value="1"/>
</dbReference>
<feature type="domain" description="RecF/RecN/SMC N-terminal" evidence="14">
    <location>
        <begin position="3"/>
        <end position="326"/>
    </location>
</feature>
<dbReference type="Gene3D" id="3.40.50.300">
    <property type="entry name" value="P-loop containing nucleotide triphosphate hydrolases"/>
    <property type="match status" value="1"/>
</dbReference>
<dbReference type="PANTHER" id="PTHR32182">
    <property type="entry name" value="DNA REPLICATION AND REPAIR PROTEIN RECF"/>
    <property type="match status" value="1"/>
</dbReference>
<organism evidence="15 16">
    <name type="scientific">Ezakiella coagulans</name>
    <dbReference type="NCBI Taxonomy" id="46507"/>
    <lineage>
        <taxon>Bacteria</taxon>
        <taxon>Bacillati</taxon>
        <taxon>Bacillota</taxon>
        <taxon>Tissierellia</taxon>
        <taxon>Ezakiella</taxon>
    </lineage>
</organism>
<dbReference type="RefSeq" id="WP_116480475.1">
    <property type="nucleotide sequence ID" value="NZ_QEKV01000010.1"/>
</dbReference>
<evidence type="ECO:0000256" key="4">
    <source>
        <dbReference type="ARBA" id="ARBA00022490"/>
    </source>
</evidence>
<evidence type="ECO:0000256" key="9">
    <source>
        <dbReference type="ARBA" id="ARBA00023125"/>
    </source>
</evidence>
<keyword evidence="10 12" id="KW-0234">DNA repair</keyword>
<evidence type="ECO:0000256" key="11">
    <source>
        <dbReference type="ARBA" id="ARBA00023236"/>
    </source>
</evidence>
<dbReference type="Gene3D" id="1.20.1050.90">
    <property type="entry name" value="RecF/RecN/SMC, N-terminal domain"/>
    <property type="match status" value="1"/>
</dbReference>
<feature type="binding site" evidence="12">
    <location>
        <begin position="30"/>
        <end position="37"/>
    </location>
    <ligand>
        <name>ATP</name>
        <dbReference type="ChEBI" id="CHEBI:30616"/>
    </ligand>
</feature>
<dbReference type="EMBL" id="QEKV01000010">
    <property type="protein sequence ID" value="PVY89179.1"/>
    <property type="molecule type" value="Genomic_DNA"/>
</dbReference>
<dbReference type="AlphaFoldDB" id="A0A2U1DNQ3"/>
<keyword evidence="13" id="KW-0175">Coiled coil</keyword>
<dbReference type="GO" id="GO:0003697">
    <property type="term" value="F:single-stranded DNA binding"/>
    <property type="evidence" value="ECO:0007669"/>
    <property type="project" value="UniProtKB-UniRule"/>
</dbReference>